<proteinExistence type="predicted"/>
<dbReference type="SUPFAM" id="SSF51126">
    <property type="entry name" value="Pectin lyase-like"/>
    <property type="match status" value="1"/>
</dbReference>
<dbReference type="OrthoDB" id="406508at2759"/>
<sequence length="462" mass="50907">MALDTGFVFVVLFWVPLVTAKLIVYPSAEGAPRSDKYQIYVTQGSQVSESHVYITWSDNRTRDSPVVIGGRTLSWTAFAFDEAAVSVQVHTPRDFSTCLIRPRGYGYSCTRSGPQVAQFQIIRNSTMMSVEFDYDNGTTGVRDITDKLLVFADPPETEVPSKNDSSVLYYDVGVYNLGRQLVIPSKIKQIYLAPGAFVQGGFRTSGDQFLWAAILLDDGGGHTVEGITISNSVQFFLRGLSSDNLYRNVKTVGAWIYNNDGFSIGNNGAIEDCFIHANDDAIKLYASDMRVSRCVVWQAQNGAVFQTGWWPERDIHSITVTDIDVIHTDWCAFEGNNCLTSDNNAVFNMAGQTLNVSVSDIEFVSVRVEGNCPRTIYWKMAAGARGLASNVLFHNWEVESQPADDKIHNEIAGSGTTGIVRDWIFSNLFIGGGCVLNPTSANFLIDGNTTSAINFECQIGKR</sequence>
<name>A0A2T7Q0Y2_POMCA</name>
<dbReference type="STRING" id="400727.A0A2T7Q0Y2"/>
<keyword evidence="1" id="KW-0732">Signal</keyword>
<dbReference type="InterPro" id="IPR011050">
    <property type="entry name" value="Pectin_lyase_fold/virulence"/>
</dbReference>
<evidence type="ECO:0000313" key="3">
    <source>
        <dbReference type="Proteomes" id="UP000245119"/>
    </source>
</evidence>
<protein>
    <submittedName>
        <fullName evidence="2">Uncharacterized protein</fullName>
    </submittedName>
</protein>
<gene>
    <name evidence="2" type="ORF">C0Q70_01964</name>
</gene>
<comment type="caution">
    <text evidence="2">The sequence shown here is derived from an EMBL/GenBank/DDBJ whole genome shotgun (WGS) entry which is preliminary data.</text>
</comment>
<dbReference type="Proteomes" id="UP000245119">
    <property type="component" value="Linkage Group LG1"/>
</dbReference>
<dbReference type="InterPro" id="IPR012334">
    <property type="entry name" value="Pectin_lyas_fold"/>
</dbReference>
<reference evidence="2 3" key="1">
    <citation type="submission" date="2018-04" db="EMBL/GenBank/DDBJ databases">
        <title>The genome of golden apple snail Pomacea canaliculata provides insight into stress tolerance and invasive adaptation.</title>
        <authorList>
            <person name="Liu C."/>
            <person name="Liu B."/>
            <person name="Ren Y."/>
            <person name="Zhang Y."/>
            <person name="Wang H."/>
            <person name="Li S."/>
            <person name="Jiang F."/>
            <person name="Yin L."/>
            <person name="Zhang G."/>
            <person name="Qian W."/>
            <person name="Fan W."/>
        </authorList>
    </citation>
    <scope>NUCLEOTIDE SEQUENCE [LARGE SCALE GENOMIC DNA]</scope>
    <source>
        <strain evidence="2">SZHN2017</strain>
        <tissue evidence="2">Muscle</tissue>
    </source>
</reference>
<dbReference type="AlphaFoldDB" id="A0A2T7Q0Y2"/>
<evidence type="ECO:0000313" key="2">
    <source>
        <dbReference type="EMBL" id="PVD39334.1"/>
    </source>
</evidence>
<feature type="chain" id="PRO_5015537499" evidence="1">
    <location>
        <begin position="21"/>
        <end position="462"/>
    </location>
</feature>
<dbReference type="EMBL" id="PZQS01000001">
    <property type="protein sequence ID" value="PVD39334.1"/>
    <property type="molecule type" value="Genomic_DNA"/>
</dbReference>
<feature type="signal peptide" evidence="1">
    <location>
        <begin position="1"/>
        <end position="20"/>
    </location>
</feature>
<evidence type="ECO:0000256" key="1">
    <source>
        <dbReference type="SAM" id="SignalP"/>
    </source>
</evidence>
<dbReference type="Gene3D" id="2.160.20.10">
    <property type="entry name" value="Single-stranded right-handed beta-helix, Pectin lyase-like"/>
    <property type="match status" value="1"/>
</dbReference>
<accession>A0A2T7Q0Y2</accession>
<organism evidence="2 3">
    <name type="scientific">Pomacea canaliculata</name>
    <name type="common">Golden apple snail</name>
    <dbReference type="NCBI Taxonomy" id="400727"/>
    <lineage>
        <taxon>Eukaryota</taxon>
        <taxon>Metazoa</taxon>
        <taxon>Spiralia</taxon>
        <taxon>Lophotrochozoa</taxon>
        <taxon>Mollusca</taxon>
        <taxon>Gastropoda</taxon>
        <taxon>Caenogastropoda</taxon>
        <taxon>Architaenioglossa</taxon>
        <taxon>Ampullarioidea</taxon>
        <taxon>Ampullariidae</taxon>
        <taxon>Pomacea</taxon>
    </lineage>
</organism>
<keyword evidence="3" id="KW-1185">Reference proteome</keyword>